<dbReference type="InterPro" id="IPR019734">
    <property type="entry name" value="TPR_rpt"/>
</dbReference>
<dbReference type="UniPathway" id="UPA00378"/>
<feature type="repeat" description="TPR" evidence="16">
    <location>
        <begin position="347"/>
        <end position="380"/>
    </location>
</feature>
<evidence type="ECO:0000256" key="2">
    <source>
        <dbReference type="ARBA" id="ARBA00004141"/>
    </source>
</evidence>
<evidence type="ECO:0000256" key="15">
    <source>
        <dbReference type="ARBA" id="ARBA00045102"/>
    </source>
</evidence>
<dbReference type="STRING" id="121224.E0VKZ8"/>
<accession>E0VKZ8</accession>
<dbReference type="VEuPathDB" id="VectorBase:PHUM276560"/>
<evidence type="ECO:0000256" key="4">
    <source>
        <dbReference type="ARBA" id="ARBA00004922"/>
    </source>
</evidence>
<dbReference type="SUPFAM" id="SSF48452">
    <property type="entry name" value="TPR-like"/>
    <property type="match status" value="1"/>
</dbReference>
<evidence type="ECO:0000256" key="3">
    <source>
        <dbReference type="ARBA" id="ARBA00004240"/>
    </source>
</evidence>
<comment type="pathway">
    <text evidence="4">Protein modification; protein glycosylation.</text>
</comment>
<comment type="subcellular location">
    <subcellularLocation>
        <location evidence="3">Endoplasmic reticulum</location>
    </subcellularLocation>
    <subcellularLocation>
        <location evidence="2">Membrane</location>
        <topology evidence="2">Multi-pass membrane protein</topology>
    </subcellularLocation>
</comment>
<reference evidence="19" key="1">
    <citation type="submission" date="2007-04" db="EMBL/GenBank/DDBJ databases">
        <title>Annotation of Pediculus humanus corporis strain USDA.</title>
        <authorList>
            <person name="Kirkness E."/>
            <person name="Hannick L."/>
            <person name="Hass B."/>
            <person name="Bruggner R."/>
            <person name="Lawson D."/>
            <person name="Bidwell S."/>
            <person name="Joardar V."/>
            <person name="Caler E."/>
            <person name="Walenz B."/>
            <person name="Inman J."/>
            <person name="Schobel S."/>
            <person name="Galinsky K."/>
            <person name="Amedeo P."/>
            <person name="Strausberg R."/>
        </authorList>
    </citation>
    <scope>NUCLEOTIDE SEQUENCE</scope>
    <source>
        <strain evidence="19">USDA</strain>
    </source>
</reference>
<evidence type="ECO:0000256" key="1">
    <source>
        <dbReference type="ARBA" id="ARBA00003582"/>
    </source>
</evidence>
<dbReference type="Gene3D" id="1.25.40.10">
    <property type="entry name" value="Tetratricopeptide repeat domain"/>
    <property type="match status" value="1"/>
</dbReference>
<evidence type="ECO:0000256" key="14">
    <source>
        <dbReference type="ARBA" id="ARBA00045085"/>
    </source>
</evidence>
<evidence type="ECO:0000256" key="8">
    <source>
        <dbReference type="ARBA" id="ARBA00022692"/>
    </source>
</evidence>
<dbReference type="EMBL" id="DS235255">
    <property type="protein sequence ID" value="EEB14054.1"/>
    <property type="molecule type" value="Genomic_DNA"/>
</dbReference>
<feature type="domain" description="DUF1736" evidence="18">
    <location>
        <begin position="159"/>
        <end position="231"/>
    </location>
</feature>
<evidence type="ECO:0000256" key="9">
    <source>
        <dbReference type="ARBA" id="ARBA00022737"/>
    </source>
</evidence>
<feature type="transmembrane region" description="Helical" evidence="17">
    <location>
        <begin position="279"/>
        <end position="298"/>
    </location>
</feature>
<evidence type="ECO:0000256" key="11">
    <source>
        <dbReference type="ARBA" id="ARBA00022824"/>
    </source>
</evidence>
<keyword evidence="9" id="KW-0677">Repeat</keyword>
<feature type="transmembrane region" description="Helical" evidence="17">
    <location>
        <begin position="181"/>
        <end position="201"/>
    </location>
</feature>
<feature type="transmembrane region" description="Helical" evidence="17">
    <location>
        <begin position="142"/>
        <end position="161"/>
    </location>
</feature>
<dbReference type="AlphaFoldDB" id="E0VKZ8"/>
<evidence type="ECO:0000256" key="16">
    <source>
        <dbReference type="PROSITE-ProRule" id="PRU00339"/>
    </source>
</evidence>
<dbReference type="Proteomes" id="UP000009046">
    <property type="component" value="Unassembled WGS sequence"/>
</dbReference>
<keyword evidence="7" id="KW-0808">Transferase</keyword>
<keyword evidence="21" id="KW-1185">Reference proteome</keyword>
<dbReference type="PANTHER" id="PTHR44809:SF1">
    <property type="entry name" value="PROTEIN O-MANNOSYL-TRANSFERASE TMTC1"/>
    <property type="match status" value="1"/>
</dbReference>
<reference evidence="20" key="3">
    <citation type="submission" date="2021-02" db="UniProtKB">
        <authorList>
            <consortium name="EnsemblMetazoa"/>
        </authorList>
    </citation>
    <scope>IDENTIFICATION</scope>
    <source>
        <strain evidence="20">USDA</strain>
    </source>
</reference>
<dbReference type="Pfam" id="PF13431">
    <property type="entry name" value="TPR_17"/>
    <property type="match status" value="1"/>
</dbReference>
<keyword evidence="12 17" id="KW-1133">Transmembrane helix</keyword>
<dbReference type="OMA" id="ISRNYDW"/>
<dbReference type="InterPro" id="IPR013618">
    <property type="entry name" value="TMTC_DUF1736"/>
</dbReference>
<feature type="transmembrane region" description="Helical" evidence="17">
    <location>
        <begin position="251"/>
        <end position="274"/>
    </location>
</feature>
<dbReference type="EC" id="2.4.1.109" evidence="6"/>
<dbReference type="OrthoDB" id="1658288at2759"/>
<evidence type="ECO:0000256" key="7">
    <source>
        <dbReference type="ARBA" id="ARBA00022679"/>
    </source>
</evidence>
<keyword evidence="10 16" id="KW-0802">TPR repeat</keyword>
<feature type="transmembrane region" description="Helical" evidence="17">
    <location>
        <begin position="20"/>
        <end position="46"/>
    </location>
</feature>
<gene>
    <name evidence="20" type="primary">8239001</name>
    <name evidence="19" type="ORF">Phum_PHUM276560</name>
</gene>
<name>E0VKZ8_PEDHC</name>
<dbReference type="GeneID" id="8239001"/>
<evidence type="ECO:0000256" key="5">
    <source>
        <dbReference type="ARBA" id="ARBA00007882"/>
    </source>
</evidence>
<evidence type="ECO:0000256" key="10">
    <source>
        <dbReference type="ARBA" id="ARBA00022803"/>
    </source>
</evidence>
<dbReference type="GO" id="GO:0005783">
    <property type="term" value="C:endoplasmic reticulum"/>
    <property type="evidence" value="ECO:0007669"/>
    <property type="project" value="UniProtKB-SubCell"/>
</dbReference>
<feature type="repeat" description="TPR" evidence="16">
    <location>
        <begin position="412"/>
        <end position="445"/>
    </location>
</feature>
<dbReference type="InterPro" id="IPR011990">
    <property type="entry name" value="TPR-like_helical_dom_sf"/>
</dbReference>
<evidence type="ECO:0000313" key="19">
    <source>
        <dbReference type="EMBL" id="EEB14054.1"/>
    </source>
</evidence>
<dbReference type="InParanoid" id="E0VKZ8"/>
<evidence type="ECO:0000256" key="17">
    <source>
        <dbReference type="SAM" id="Phobius"/>
    </source>
</evidence>
<evidence type="ECO:0000256" key="12">
    <source>
        <dbReference type="ARBA" id="ARBA00022989"/>
    </source>
</evidence>
<feature type="transmembrane region" description="Helical" evidence="17">
    <location>
        <begin position="222"/>
        <end position="239"/>
    </location>
</feature>
<dbReference type="EnsemblMetazoa" id="PHUM276560-RA">
    <property type="protein sequence ID" value="PHUM276560-PA"/>
    <property type="gene ID" value="PHUM276560"/>
</dbReference>
<dbReference type="eggNOG" id="KOG1124">
    <property type="taxonomic scope" value="Eukaryota"/>
</dbReference>
<keyword evidence="8 17" id="KW-0812">Transmembrane</keyword>
<evidence type="ECO:0000256" key="6">
    <source>
        <dbReference type="ARBA" id="ARBA00012839"/>
    </source>
</evidence>
<dbReference type="HOGENOM" id="CLU_011615_1_1_1"/>
<sequence>MACVEKKKATHAIVGLESAWFHICNIILHAVASILFTRVCFTVVGLEPEFATTAGALFAAHPIHTEAVTGIVGRADVLACVFFLLSFLSYHEESNKSYVWSSIALAAFSMLAKETGIMALLLNICYDFYKSWHSIKRRAAKVFVSLSLLLVFRLAVLQSSLPKFSNQDNPAAFHPYRHVRFMTFCYLTALNCWLLLFPATLSHDWQMGSIPLITNYSDSRNTATCLFFCCLAILIYKGIVDFEHQKHPSLVLGLSLLVFPFLPATNLAVTVGFVVAERLLYIPSLGWTLLVVYGLQLLRIKQKFFSPVPIVILVIFVFCGRSILRNRDWNSRESLIRSGLKTLPQNAKMHYNFANFLRDSGNVEMAASHYKEALRLWPSYASAHNNLGTLMSRPKDAEQHFLAAIRYSPNHVNAYYNLGQVYRKVNKTAEGLRMLERCITIDNTYTPAYLLMAKLHTIAGNKKKVEQLLRHVIKMHPKNPDHLAEYAGWLYDQGLKLKSMEYYKRALSHVAPHKSSLLGMAKILRAQGQLPRVHQITIRSHIMARVESGNQIFTGDLYFRSWQLQRQFQQLSNSRNTQQIESHFASICLPENTTDFSFFFHDFFLFCSMLSWKYGR</sequence>
<reference evidence="19" key="2">
    <citation type="submission" date="2007-04" db="EMBL/GenBank/DDBJ databases">
        <title>The genome of the human body louse.</title>
        <authorList>
            <consortium name="The Human Body Louse Genome Consortium"/>
            <person name="Kirkness E."/>
            <person name="Walenz B."/>
            <person name="Hass B."/>
            <person name="Bruggner R."/>
            <person name="Strausberg R."/>
        </authorList>
    </citation>
    <scope>NUCLEOTIDE SEQUENCE</scope>
    <source>
        <strain evidence="19">USDA</strain>
    </source>
</reference>
<dbReference type="KEGG" id="phu:Phum_PHUM276560"/>
<comment type="catalytic activity">
    <reaction evidence="14">
        <text>a di-trans,poly-cis-dolichyl beta-D-mannosyl phosphate + L-threonyl-[protein] = 3-O-(alpha-D-mannosyl)-L-threonyl-[protein] + a di-trans,poly-cis-dolichyl phosphate + H(+)</text>
        <dbReference type="Rhea" id="RHEA:53396"/>
        <dbReference type="Rhea" id="RHEA-COMP:11060"/>
        <dbReference type="Rhea" id="RHEA-COMP:13547"/>
        <dbReference type="Rhea" id="RHEA-COMP:19498"/>
        <dbReference type="Rhea" id="RHEA-COMP:19501"/>
        <dbReference type="ChEBI" id="CHEBI:15378"/>
        <dbReference type="ChEBI" id="CHEBI:30013"/>
        <dbReference type="ChEBI" id="CHEBI:57683"/>
        <dbReference type="ChEBI" id="CHEBI:58211"/>
        <dbReference type="ChEBI" id="CHEBI:137323"/>
        <dbReference type="EC" id="2.4.1.109"/>
    </reaction>
</comment>
<proteinExistence type="inferred from homology"/>
<comment type="catalytic activity">
    <reaction evidence="15">
        <text>a di-trans,poly-cis-dolichyl beta-D-mannosyl phosphate + L-seryl-[protein] = 3-O-(alpha-D-mannosyl)-L-seryl-[protein] + a di-trans,poly-cis-dolichyl phosphate + H(+)</text>
        <dbReference type="Rhea" id="RHEA:17377"/>
        <dbReference type="Rhea" id="RHEA-COMP:9863"/>
        <dbReference type="Rhea" id="RHEA-COMP:13546"/>
        <dbReference type="Rhea" id="RHEA-COMP:19498"/>
        <dbReference type="Rhea" id="RHEA-COMP:19501"/>
        <dbReference type="ChEBI" id="CHEBI:15378"/>
        <dbReference type="ChEBI" id="CHEBI:29999"/>
        <dbReference type="ChEBI" id="CHEBI:57683"/>
        <dbReference type="ChEBI" id="CHEBI:58211"/>
        <dbReference type="ChEBI" id="CHEBI:137321"/>
        <dbReference type="EC" id="2.4.1.109"/>
    </reaction>
</comment>
<protein>
    <recommendedName>
        <fullName evidence="6">dolichyl-phosphate-mannose--protein mannosyltransferase</fullName>
        <ecNumber evidence="6">2.4.1.109</ecNumber>
    </recommendedName>
</protein>
<keyword evidence="11" id="KW-0256">Endoplasmic reticulum</keyword>
<dbReference type="EMBL" id="AAZO01003206">
    <property type="status" value="NOT_ANNOTATED_CDS"/>
    <property type="molecule type" value="Genomic_DNA"/>
</dbReference>
<comment type="similarity">
    <text evidence="5">Belongs to the TMTC family.</text>
</comment>
<dbReference type="InterPro" id="IPR052943">
    <property type="entry name" value="TMTC_O-mannosyl-trnsfr"/>
</dbReference>
<dbReference type="Pfam" id="PF13414">
    <property type="entry name" value="TPR_11"/>
    <property type="match status" value="1"/>
</dbReference>
<dbReference type="PANTHER" id="PTHR44809">
    <property type="match status" value="1"/>
</dbReference>
<dbReference type="SMART" id="SM00028">
    <property type="entry name" value="TPR"/>
    <property type="match status" value="4"/>
</dbReference>
<dbReference type="RefSeq" id="XP_002426792.1">
    <property type="nucleotide sequence ID" value="XM_002426747.1"/>
</dbReference>
<dbReference type="PROSITE" id="PS50005">
    <property type="entry name" value="TPR"/>
    <property type="match status" value="2"/>
</dbReference>
<dbReference type="CTD" id="8239001"/>
<dbReference type="EMBL" id="AAZO01003205">
    <property type="status" value="NOT_ANNOTATED_CDS"/>
    <property type="molecule type" value="Genomic_DNA"/>
</dbReference>
<evidence type="ECO:0000259" key="18">
    <source>
        <dbReference type="Pfam" id="PF08409"/>
    </source>
</evidence>
<dbReference type="GO" id="GO:0004169">
    <property type="term" value="F:dolichyl-phosphate-mannose-protein mannosyltransferase activity"/>
    <property type="evidence" value="ECO:0007669"/>
    <property type="project" value="UniProtKB-EC"/>
</dbReference>
<organism>
    <name type="scientific">Pediculus humanus subsp. corporis</name>
    <name type="common">Body louse</name>
    <dbReference type="NCBI Taxonomy" id="121224"/>
    <lineage>
        <taxon>Eukaryota</taxon>
        <taxon>Metazoa</taxon>
        <taxon>Ecdysozoa</taxon>
        <taxon>Arthropoda</taxon>
        <taxon>Hexapoda</taxon>
        <taxon>Insecta</taxon>
        <taxon>Pterygota</taxon>
        <taxon>Neoptera</taxon>
        <taxon>Paraneoptera</taxon>
        <taxon>Psocodea</taxon>
        <taxon>Troctomorpha</taxon>
        <taxon>Phthiraptera</taxon>
        <taxon>Anoplura</taxon>
        <taxon>Pediculidae</taxon>
        <taxon>Pediculus</taxon>
    </lineage>
</organism>
<comment type="function">
    <text evidence="1">Transfers mannosyl residues to the hydroxyl group of serine or threonine residues.</text>
</comment>
<feature type="transmembrane region" description="Helical" evidence="17">
    <location>
        <begin position="100"/>
        <end position="122"/>
    </location>
</feature>
<evidence type="ECO:0000256" key="13">
    <source>
        <dbReference type="ARBA" id="ARBA00023136"/>
    </source>
</evidence>
<dbReference type="Pfam" id="PF08409">
    <property type="entry name" value="TMTC_DUF1736"/>
    <property type="match status" value="1"/>
</dbReference>
<evidence type="ECO:0000313" key="21">
    <source>
        <dbReference type="Proteomes" id="UP000009046"/>
    </source>
</evidence>
<feature type="transmembrane region" description="Helical" evidence="17">
    <location>
        <begin position="304"/>
        <end position="324"/>
    </location>
</feature>
<dbReference type="GO" id="GO:0016020">
    <property type="term" value="C:membrane"/>
    <property type="evidence" value="ECO:0007669"/>
    <property type="project" value="UniProtKB-SubCell"/>
</dbReference>
<evidence type="ECO:0000313" key="20">
    <source>
        <dbReference type="EnsemblMetazoa" id="PHUM276560-PA"/>
    </source>
</evidence>
<keyword evidence="13 17" id="KW-0472">Membrane</keyword>